<feature type="binding site" evidence="2">
    <location>
        <position position="105"/>
    </location>
    <ligand>
        <name>Fe cation</name>
        <dbReference type="ChEBI" id="CHEBI:24875"/>
    </ligand>
</feature>
<dbReference type="SUPFAM" id="SSF51182">
    <property type="entry name" value="RmlC-like cupins"/>
    <property type="match status" value="1"/>
</dbReference>
<protein>
    <recommendedName>
        <fullName evidence="8">Pirin N-terminal domain-containing protein</fullName>
    </recommendedName>
</protein>
<reference evidence="7" key="1">
    <citation type="submission" date="2017-06" db="EMBL/GenBank/DDBJ databases">
        <authorList>
            <person name="Varghese N."/>
            <person name="Submissions S."/>
        </authorList>
    </citation>
    <scope>NUCLEOTIDE SEQUENCE [LARGE SCALE GENOMIC DNA]</scope>
    <source>
        <strain evidence="7">DSM 27993</strain>
    </source>
</reference>
<evidence type="ECO:0000259" key="5">
    <source>
        <dbReference type="Pfam" id="PF17954"/>
    </source>
</evidence>
<comment type="similarity">
    <text evidence="1 3">Belongs to the pirin family.</text>
</comment>
<feature type="binding site" evidence="2">
    <location>
        <position position="103"/>
    </location>
    <ligand>
        <name>Fe cation</name>
        <dbReference type="ChEBI" id="CHEBI:24875"/>
    </ligand>
</feature>
<proteinExistence type="inferred from homology"/>
<evidence type="ECO:0000259" key="4">
    <source>
        <dbReference type="Pfam" id="PF02678"/>
    </source>
</evidence>
<evidence type="ECO:0000313" key="6">
    <source>
        <dbReference type="EMBL" id="SNR61390.1"/>
    </source>
</evidence>
<dbReference type="Gene3D" id="2.60.120.10">
    <property type="entry name" value="Jelly Rolls"/>
    <property type="match status" value="2"/>
</dbReference>
<dbReference type="PANTHER" id="PTHR43212:SF3">
    <property type="entry name" value="QUERCETIN 2,3-DIOXYGENASE"/>
    <property type="match status" value="1"/>
</dbReference>
<feature type="domain" description="Quercetin 2,3-dioxygenase C-terminal cupin" evidence="5">
    <location>
        <begin position="155"/>
        <end position="236"/>
    </location>
</feature>
<dbReference type="OrthoDB" id="321327at2"/>
<keyword evidence="7" id="KW-1185">Reference proteome</keyword>
<dbReference type="RefSeq" id="WP_089378333.1">
    <property type="nucleotide sequence ID" value="NZ_FZNX01000003.1"/>
</dbReference>
<dbReference type="PANTHER" id="PTHR43212">
    <property type="entry name" value="QUERCETIN 2,3-DIOXYGENASE"/>
    <property type="match status" value="1"/>
</dbReference>
<evidence type="ECO:0000256" key="1">
    <source>
        <dbReference type="ARBA" id="ARBA00008416"/>
    </source>
</evidence>
<feature type="domain" description="Pirin N-terminal" evidence="4">
    <location>
        <begin position="14"/>
        <end position="121"/>
    </location>
</feature>
<evidence type="ECO:0008006" key="8">
    <source>
        <dbReference type="Google" id="ProtNLM"/>
    </source>
</evidence>
<dbReference type="InterPro" id="IPR012093">
    <property type="entry name" value="Pirin"/>
</dbReference>
<gene>
    <name evidence="6" type="ORF">SAMN04488111_2038</name>
</gene>
<dbReference type="EMBL" id="FZNX01000003">
    <property type="protein sequence ID" value="SNR61390.1"/>
    <property type="molecule type" value="Genomic_DNA"/>
</dbReference>
<name>A0A238XRP4_9FLAO</name>
<feature type="binding site" evidence="2">
    <location>
        <position position="58"/>
    </location>
    <ligand>
        <name>Fe cation</name>
        <dbReference type="ChEBI" id="CHEBI:24875"/>
    </ligand>
</feature>
<evidence type="ECO:0000313" key="7">
    <source>
        <dbReference type="Proteomes" id="UP000198412"/>
    </source>
</evidence>
<organism evidence="6 7">
    <name type="scientific">Lutibacter flavus</name>
    <dbReference type="NCBI Taxonomy" id="691689"/>
    <lineage>
        <taxon>Bacteria</taxon>
        <taxon>Pseudomonadati</taxon>
        <taxon>Bacteroidota</taxon>
        <taxon>Flavobacteriia</taxon>
        <taxon>Flavobacteriales</taxon>
        <taxon>Flavobacteriaceae</taxon>
        <taxon>Lutibacter</taxon>
    </lineage>
</organism>
<dbReference type="AlphaFoldDB" id="A0A238XRP4"/>
<dbReference type="Pfam" id="PF17954">
    <property type="entry name" value="Pirin_C_2"/>
    <property type="match status" value="1"/>
</dbReference>
<comment type="cofactor">
    <cofactor evidence="2">
        <name>Fe cation</name>
        <dbReference type="ChEBI" id="CHEBI:24875"/>
    </cofactor>
    <text evidence="2">Binds 1 Fe cation per subunit.</text>
</comment>
<dbReference type="CDD" id="cd02910">
    <property type="entry name" value="cupin_Yhhw_N"/>
    <property type="match status" value="1"/>
</dbReference>
<dbReference type="InterPro" id="IPR011051">
    <property type="entry name" value="RmlC_Cupin_sf"/>
</dbReference>
<dbReference type="InterPro" id="IPR041602">
    <property type="entry name" value="Quercetinase_C"/>
</dbReference>
<dbReference type="GO" id="GO:0046872">
    <property type="term" value="F:metal ion binding"/>
    <property type="evidence" value="ECO:0007669"/>
    <property type="project" value="UniProtKB-KW"/>
</dbReference>
<accession>A0A238XRP4</accession>
<keyword evidence="2" id="KW-0408">Iron</keyword>
<dbReference type="Proteomes" id="UP000198412">
    <property type="component" value="Unassembled WGS sequence"/>
</dbReference>
<sequence>MKTKIYRAKDRGTADYGWLKANYSFSFSNYYNPEKLNFGALRVLNDDTIDGGMGFGTHPHDNMEIITIPLQGSLKHRDSMSNKWIPIETGEVQVMSAGTGVQHSEMNNSPNEKINLFQIWIIPNEQGVEPRYDQKKFEASERKNKLQVLVSPISNEVEGSLTIHQNAKISRIDLDENTDFNYKIESEFQGVYVMVIDGEVQIDTETLTKRDAVGVEQTNNFEIKAIKKTQLLFIEVPMRF</sequence>
<dbReference type="InterPro" id="IPR003829">
    <property type="entry name" value="Pirin_N_dom"/>
</dbReference>
<keyword evidence="2" id="KW-0479">Metal-binding</keyword>
<dbReference type="Pfam" id="PF02678">
    <property type="entry name" value="Pirin"/>
    <property type="match status" value="1"/>
</dbReference>
<feature type="binding site" evidence="2">
    <location>
        <position position="60"/>
    </location>
    <ligand>
        <name>Fe cation</name>
        <dbReference type="ChEBI" id="CHEBI:24875"/>
    </ligand>
</feature>
<dbReference type="PIRSF" id="PIRSF006232">
    <property type="entry name" value="Pirin"/>
    <property type="match status" value="1"/>
</dbReference>
<evidence type="ECO:0000256" key="3">
    <source>
        <dbReference type="RuleBase" id="RU003457"/>
    </source>
</evidence>
<evidence type="ECO:0000256" key="2">
    <source>
        <dbReference type="PIRSR" id="PIRSR006232-1"/>
    </source>
</evidence>
<dbReference type="InterPro" id="IPR014710">
    <property type="entry name" value="RmlC-like_jellyroll"/>
</dbReference>